<evidence type="ECO:0000313" key="3">
    <source>
        <dbReference type="Proteomes" id="UP000199559"/>
    </source>
</evidence>
<dbReference type="Proteomes" id="UP000199559">
    <property type="component" value="Unassembled WGS sequence"/>
</dbReference>
<proteinExistence type="predicted"/>
<keyword evidence="1" id="KW-1133">Transmembrane helix</keyword>
<evidence type="ECO:0000256" key="1">
    <source>
        <dbReference type="SAM" id="Phobius"/>
    </source>
</evidence>
<feature type="transmembrane region" description="Helical" evidence="1">
    <location>
        <begin position="36"/>
        <end position="59"/>
    </location>
</feature>
<dbReference type="AlphaFoldDB" id="A0A1I3M868"/>
<sequence>MKKAWYIYKRYFLPPQILLFVILGIALVNLDKSETQYPLIFIILSLFIMLSLLSVMRYYNYEVLRPKKIIEELNSELFNEFKRNGFKLKGRDWVGQIRDYTVLAGIEWENHQETPDYRFRVLFDPLSLGRNLSLEEYVNYNDLEKNNFDVNLSHLEKSHNLKASSNLNYNRPLTVINSMVDYLIIKNLIPITHKEWGKHVFNIERMEKKYLSKI</sequence>
<gene>
    <name evidence="2" type="ORF">SAMN05443431_10348</name>
</gene>
<organism evidence="2 3">
    <name type="scientific">Olleya namhaensis</name>
    <dbReference type="NCBI Taxonomy" id="1144750"/>
    <lineage>
        <taxon>Bacteria</taxon>
        <taxon>Pseudomonadati</taxon>
        <taxon>Bacteroidota</taxon>
        <taxon>Flavobacteriia</taxon>
        <taxon>Flavobacteriales</taxon>
        <taxon>Flavobacteriaceae</taxon>
    </lineage>
</organism>
<feature type="transmembrane region" description="Helical" evidence="1">
    <location>
        <begin position="12"/>
        <end position="30"/>
    </location>
</feature>
<accession>A0A1I3M868</accession>
<keyword evidence="3" id="KW-1185">Reference proteome</keyword>
<dbReference type="EMBL" id="FORM01000003">
    <property type="protein sequence ID" value="SFI93168.1"/>
    <property type="molecule type" value="Genomic_DNA"/>
</dbReference>
<protein>
    <submittedName>
        <fullName evidence="2">Uncharacterized protein</fullName>
    </submittedName>
</protein>
<name>A0A1I3M868_9FLAO</name>
<keyword evidence="1" id="KW-0812">Transmembrane</keyword>
<dbReference type="STRING" id="1144750.SAMN05443431_10348"/>
<evidence type="ECO:0000313" key="2">
    <source>
        <dbReference type="EMBL" id="SFI93168.1"/>
    </source>
</evidence>
<keyword evidence="1" id="KW-0472">Membrane</keyword>
<reference evidence="3" key="1">
    <citation type="submission" date="2016-10" db="EMBL/GenBank/DDBJ databases">
        <authorList>
            <person name="Varghese N."/>
            <person name="Submissions S."/>
        </authorList>
    </citation>
    <scope>NUCLEOTIDE SEQUENCE [LARGE SCALE GENOMIC DNA]</scope>
    <source>
        <strain evidence="3">DSM 28881</strain>
    </source>
</reference>